<accession>A0A3P7MLJ2</accession>
<organism evidence="1 2">
    <name type="scientific">Dibothriocephalus latus</name>
    <name type="common">Fish tapeworm</name>
    <name type="synonym">Diphyllobothrium latum</name>
    <dbReference type="NCBI Taxonomy" id="60516"/>
    <lineage>
        <taxon>Eukaryota</taxon>
        <taxon>Metazoa</taxon>
        <taxon>Spiralia</taxon>
        <taxon>Lophotrochozoa</taxon>
        <taxon>Platyhelminthes</taxon>
        <taxon>Cestoda</taxon>
        <taxon>Eucestoda</taxon>
        <taxon>Diphyllobothriidea</taxon>
        <taxon>Diphyllobothriidae</taxon>
        <taxon>Dibothriocephalus</taxon>
    </lineage>
</organism>
<dbReference type="Proteomes" id="UP000281553">
    <property type="component" value="Unassembled WGS sequence"/>
</dbReference>
<keyword evidence="2" id="KW-1185">Reference proteome</keyword>
<gene>
    <name evidence="1" type="ORF">DILT_LOCUS15547</name>
</gene>
<reference evidence="1 2" key="1">
    <citation type="submission" date="2018-11" db="EMBL/GenBank/DDBJ databases">
        <authorList>
            <consortium name="Pathogen Informatics"/>
        </authorList>
    </citation>
    <scope>NUCLEOTIDE SEQUENCE [LARGE SCALE GENOMIC DNA]</scope>
</reference>
<sequence>MCLELHAVTNRGCAFVSLADFRCDTSTLLNDRGLPSKGGRIIELPAELQCTIGVVYSPLPGQQWHFGELQLRVDSPSRVHSKVSATSVALRPLPSPPHYY</sequence>
<protein>
    <submittedName>
        <fullName evidence="1">Uncharacterized protein</fullName>
    </submittedName>
</protein>
<dbReference type="EMBL" id="UYRU01079835">
    <property type="protein sequence ID" value="VDN30495.1"/>
    <property type="molecule type" value="Genomic_DNA"/>
</dbReference>
<evidence type="ECO:0000313" key="2">
    <source>
        <dbReference type="Proteomes" id="UP000281553"/>
    </source>
</evidence>
<dbReference type="AlphaFoldDB" id="A0A3P7MLJ2"/>
<proteinExistence type="predicted"/>
<name>A0A3P7MLJ2_DIBLA</name>
<evidence type="ECO:0000313" key="1">
    <source>
        <dbReference type="EMBL" id="VDN30495.1"/>
    </source>
</evidence>